<feature type="domain" description="Nudix hydrolase" evidence="7">
    <location>
        <begin position="31"/>
        <end position="166"/>
    </location>
</feature>
<evidence type="ECO:0000256" key="4">
    <source>
        <dbReference type="ARBA" id="ARBA00022801"/>
    </source>
</evidence>
<organism evidence="8 9">
    <name type="scientific">Alicyclobacillus macrosporangiidus</name>
    <dbReference type="NCBI Taxonomy" id="392015"/>
    <lineage>
        <taxon>Bacteria</taxon>
        <taxon>Bacillati</taxon>
        <taxon>Bacillota</taxon>
        <taxon>Bacilli</taxon>
        <taxon>Bacillales</taxon>
        <taxon>Alicyclobacillaceae</taxon>
        <taxon>Alicyclobacillus</taxon>
    </lineage>
</organism>
<keyword evidence="4" id="KW-0378">Hydrolase</keyword>
<keyword evidence="9" id="KW-1185">Reference proteome</keyword>
<evidence type="ECO:0000313" key="9">
    <source>
        <dbReference type="Proteomes" id="UP000183508"/>
    </source>
</evidence>
<dbReference type="PANTHER" id="PTHR12992:SF11">
    <property type="entry name" value="MITOCHONDRIAL COENZYME A DIPHOSPHATASE NUDT8"/>
    <property type="match status" value="1"/>
</dbReference>
<dbReference type="PROSITE" id="PS51462">
    <property type="entry name" value="NUDIX"/>
    <property type="match status" value="1"/>
</dbReference>
<dbReference type="AlphaFoldDB" id="A0A1I7KI97"/>
<keyword evidence="3" id="KW-0479">Metal-binding</keyword>
<evidence type="ECO:0000259" key="7">
    <source>
        <dbReference type="PROSITE" id="PS51462"/>
    </source>
</evidence>
<dbReference type="eggNOG" id="COG0494">
    <property type="taxonomic scope" value="Bacteria"/>
</dbReference>
<comment type="cofactor">
    <cofactor evidence="1">
        <name>Mn(2+)</name>
        <dbReference type="ChEBI" id="CHEBI:29035"/>
    </cofactor>
</comment>
<dbReference type="EMBL" id="FPBV01000016">
    <property type="protein sequence ID" value="SFU97149.1"/>
    <property type="molecule type" value="Genomic_DNA"/>
</dbReference>
<sequence>MDASTREHPATSAIRKVLEARQPGILTEEPVMHAAVLVPLVNAGGELAVLFEQRAATLRRQAGEICFPGGRREPDDPDERATALRETCEELGIAALDVDCLGALDVLVASPQVIVHPFVGRILDTARLRPNPGEVGQVFTVPLERLLQTSPRVVSMPFVPAPPDDFPFHLIPHGPSYPWRGWTRRIHFYEVDGWVIWGMTARILTHFLELVRDQM</sequence>
<dbReference type="OrthoDB" id="9802805at2"/>
<dbReference type="CDD" id="cd03426">
    <property type="entry name" value="NUDIX_CoAse_Nudt7"/>
    <property type="match status" value="1"/>
</dbReference>
<evidence type="ECO:0000256" key="3">
    <source>
        <dbReference type="ARBA" id="ARBA00022723"/>
    </source>
</evidence>
<dbReference type="STRING" id="392015.SAMN05421543_11638"/>
<dbReference type="SUPFAM" id="SSF55811">
    <property type="entry name" value="Nudix"/>
    <property type="match status" value="1"/>
</dbReference>
<dbReference type="InterPro" id="IPR045121">
    <property type="entry name" value="CoAse"/>
</dbReference>
<evidence type="ECO:0000256" key="5">
    <source>
        <dbReference type="ARBA" id="ARBA00022842"/>
    </source>
</evidence>
<proteinExistence type="predicted"/>
<dbReference type="GO" id="GO:0046872">
    <property type="term" value="F:metal ion binding"/>
    <property type="evidence" value="ECO:0007669"/>
    <property type="project" value="UniProtKB-KW"/>
</dbReference>
<dbReference type="InterPro" id="IPR015797">
    <property type="entry name" value="NUDIX_hydrolase-like_dom_sf"/>
</dbReference>
<evidence type="ECO:0000256" key="1">
    <source>
        <dbReference type="ARBA" id="ARBA00001936"/>
    </source>
</evidence>
<evidence type="ECO:0000313" key="8">
    <source>
        <dbReference type="EMBL" id="SFU97149.1"/>
    </source>
</evidence>
<dbReference type="Proteomes" id="UP000183508">
    <property type="component" value="Unassembled WGS sequence"/>
</dbReference>
<keyword evidence="6" id="KW-0464">Manganese</keyword>
<protein>
    <submittedName>
        <fullName evidence="8">8-oxo-dGTP pyrophosphatase MutT, NUDIX family</fullName>
    </submittedName>
</protein>
<accession>A0A1I7KI97</accession>
<evidence type="ECO:0000256" key="2">
    <source>
        <dbReference type="ARBA" id="ARBA00001946"/>
    </source>
</evidence>
<dbReference type="GO" id="GO:0010945">
    <property type="term" value="F:coenzyme A diphosphatase activity"/>
    <property type="evidence" value="ECO:0007669"/>
    <property type="project" value="InterPro"/>
</dbReference>
<name>A0A1I7KI97_9BACL</name>
<dbReference type="RefSeq" id="WP_074954246.1">
    <property type="nucleotide sequence ID" value="NZ_FPBV01000016.1"/>
</dbReference>
<dbReference type="PANTHER" id="PTHR12992">
    <property type="entry name" value="NUDIX HYDROLASE"/>
    <property type="match status" value="1"/>
</dbReference>
<dbReference type="Pfam" id="PF00293">
    <property type="entry name" value="NUDIX"/>
    <property type="match status" value="1"/>
</dbReference>
<dbReference type="Gene3D" id="3.90.79.10">
    <property type="entry name" value="Nucleoside Triphosphate Pyrophosphohydrolase"/>
    <property type="match status" value="1"/>
</dbReference>
<evidence type="ECO:0000256" key="6">
    <source>
        <dbReference type="ARBA" id="ARBA00023211"/>
    </source>
</evidence>
<dbReference type="InterPro" id="IPR000086">
    <property type="entry name" value="NUDIX_hydrolase_dom"/>
</dbReference>
<keyword evidence="5" id="KW-0460">Magnesium</keyword>
<reference evidence="9" key="1">
    <citation type="submission" date="2016-10" db="EMBL/GenBank/DDBJ databases">
        <authorList>
            <person name="Varghese N."/>
        </authorList>
    </citation>
    <scope>NUCLEOTIDE SEQUENCE [LARGE SCALE GENOMIC DNA]</scope>
    <source>
        <strain evidence="9">DSM 17980</strain>
    </source>
</reference>
<gene>
    <name evidence="8" type="ORF">SAMN05421543_11638</name>
</gene>
<comment type="cofactor">
    <cofactor evidence="2">
        <name>Mg(2+)</name>
        <dbReference type="ChEBI" id="CHEBI:18420"/>
    </cofactor>
</comment>